<keyword evidence="2" id="KW-0012">Acyltransferase</keyword>
<dbReference type="CDD" id="cd04301">
    <property type="entry name" value="NAT_SF"/>
    <property type="match status" value="1"/>
</dbReference>
<accession>A0ABY2XGD7</accession>
<reference evidence="4 5" key="1">
    <citation type="submission" date="2019-05" db="EMBL/GenBank/DDBJ databases">
        <title>Marivita sp. nov. isolated from sea sediment.</title>
        <authorList>
            <person name="Kim W."/>
        </authorList>
    </citation>
    <scope>NUCLEOTIDE SEQUENCE [LARGE SCALE GENOMIC DNA]</scope>
    <source>
        <strain evidence="4 5">CAU 1492</strain>
    </source>
</reference>
<evidence type="ECO:0000259" key="3">
    <source>
        <dbReference type="PROSITE" id="PS51186"/>
    </source>
</evidence>
<gene>
    <name evidence="4" type="ORF">FGK64_04250</name>
</gene>
<dbReference type="Gene3D" id="3.40.630.30">
    <property type="match status" value="1"/>
</dbReference>
<dbReference type="EMBL" id="VCPC01000001">
    <property type="protein sequence ID" value="TMV15723.1"/>
    <property type="molecule type" value="Genomic_DNA"/>
</dbReference>
<sequence>MAALHLQAFRVPRPWSAGEFRTMLERPGTFAMGDTRAFALVSVIHDEAELLTIATDPALRRQGLARAVMQDWQAEAARRGATRAFLEVAADNKGAQALYATCGYVEAGRRKGYYAHPDGTHVDAVVMQRTLT</sequence>
<evidence type="ECO:0000256" key="2">
    <source>
        <dbReference type="ARBA" id="ARBA00023315"/>
    </source>
</evidence>
<evidence type="ECO:0000313" key="5">
    <source>
        <dbReference type="Proteomes" id="UP001191082"/>
    </source>
</evidence>
<dbReference type="PROSITE" id="PS51186">
    <property type="entry name" value="GNAT"/>
    <property type="match status" value="1"/>
</dbReference>
<dbReference type="InterPro" id="IPR000182">
    <property type="entry name" value="GNAT_dom"/>
</dbReference>
<evidence type="ECO:0000256" key="1">
    <source>
        <dbReference type="ARBA" id="ARBA00022679"/>
    </source>
</evidence>
<organism evidence="4 5">
    <name type="scientific">Arenibacterium halophilum</name>
    <dbReference type="NCBI Taxonomy" id="2583821"/>
    <lineage>
        <taxon>Bacteria</taxon>
        <taxon>Pseudomonadati</taxon>
        <taxon>Pseudomonadota</taxon>
        <taxon>Alphaproteobacteria</taxon>
        <taxon>Rhodobacterales</taxon>
        <taxon>Paracoccaceae</taxon>
        <taxon>Arenibacterium</taxon>
    </lineage>
</organism>
<dbReference type="Pfam" id="PF00583">
    <property type="entry name" value="Acetyltransf_1"/>
    <property type="match status" value="1"/>
</dbReference>
<keyword evidence="5" id="KW-1185">Reference proteome</keyword>
<proteinExistence type="predicted"/>
<dbReference type="SUPFAM" id="SSF55729">
    <property type="entry name" value="Acyl-CoA N-acyltransferases (Nat)"/>
    <property type="match status" value="1"/>
</dbReference>
<keyword evidence="1" id="KW-0808">Transferase</keyword>
<dbReference type="InterPro" id="IPR016181">
    <property type="entry name" value="Acyl_CoA_acyltransferase"/>
</dbReference>
<protein>
    <submittedName>
        <fullName evidence="4">GNAT family N-acetyltransferase</fullName>
    </submittedName>
</protein>
<dbReference type="PANTHER" id="PTHR43420">
    <property type="entry name" value="ACETYLTRANSFERASE"/>
    <property type="match status" value="1"/>
</dbReference>
<comment type="caution">
    <text evidence="4">The sequence shown here is derived from an EMBL/GenBank/DDBJ whole genome shotgun (WGS) entry which is preliminary data.</text>
</comment>
<name>A0ABY2XGD7_9RHOB</name>
<evidence type="ECO:0000313" key="4">
    <source>
        <dbReference type="EMBL" id="TMV15723.1"/>
    </source>
</evidence>
<dbReference type="Proteomes" id="UP001191082">
    <property type="component" value="Unassembled WGS sequence"/>
</dbReference>
<dbReference type="InterPro" id="IPR050680">
    <property type="entry name" value="YpeA/RimI_acetyltransf"/>
</dbReference>
<feature type="domain" description="N-acetyltransferase" evidence="3">
    <location>
        <begin position="1"/>
        <end position="132"/>
    </location>
</feature>
<dbReference type="PANTHER" id="PTHR43420:SF44">
    <property type="entry name" value="ACETYLTRANSFERASE YPEA"/>
    <property type="match status" value="1"/>
</dbReference>